<evidence type="ECO:0000259" key="18">
    <source>
        <dbReference type="PROSITE" id="PS51757"/>
    </source>
</evidence>
<dbReference type="AlphaFoldDB" id="A0A671Y8D7"/>
<sequence>MNHFILTSEQVSHAVSSLGVTHAEIFCVFFSGESGAGKTVAAKYIMGYISRVSGGGPRVQHVKDIILQSNPLLEAFGNAKTVRNNNSSRFGKYFEIQFSSGGEPDGGKISNFLLEKSRVVMRNPGERSFHIFYQLIEGASGEQKSSLGITTLDYYTYLNQSGSYKVDDINDKSDFQETVHAMDVIGISAEDRAMVLQIVAGVLHLGNISFREAVPSLLCLPTVLAFPAFLLGIDQKRLKEKLTSRKMDSKWGNAVESIDVTLNVEQACYTRDALSKALHSRVFDFLVESINKAMVKDHQEINIGVLDIYGFEIFQKNGFEQFCINFVNEKLQQIFIELTLKAEQEEYVQEGIKWTQIEYFNNKIVCDLIESKNPPGIMSILDDVCATMHAVGEGADQTMLQKLRMQINTHEHFNSWNQGFIIHHYAGKVSYDAEGFCERNRDVLFNDLIELMQSSEISLIPESTTSKKRRKKQANDLVSTLMKCTPHYIRCIKPNETKKPRDWEESRVKHQVEYLGLKENIRVRRAGYAYRRVFRKFLNRYAILTKESWPTWRGDEKQGVLHLLKSVNMDQDQFQLGRSKVFIKAPESLFLLEETRERKFDGYARTIQKAWRKYVARKKYVQMREEASDLLLNRKERRRHSLNRNFVGDYLGMDDRPELRQFLAKREKIDFADKVTKYDRRFKGIKRDLILTPKSVYLIGREKVKQGPEKGQVTEVLKRRIDVEKILAVSLSTMQDDFMILHEQEYDSLLECVFKTEFISLLARRFEEKTQRKLPLKFSNTLEMKLKKENWGFLSGGGSRQVMFVQGQGDMPILKPTSKSLQVSVGPGLPKNTREYKKNPSSPSFYLFAVAHQNGGIKNTNHVANQRNAQHHSQRHPPSGNATRPFLPSNVNQLKERGGSRPQPNLDCLKVPEQGAAGAHRPSASRPPPGGGRPKPAPKPKPQVPQCKALYAYDAQDTDELSFNADDLIDIIKEDASGWWTGRLRGKQGLFPNNYVTKI</sequence>
<keyword evidence="9 14" id="KW-0505">Motor protein</keyword>
<evidence type="ECO:0000256" key="9">
    <source>
        <dbReference type="ARBA" id="ARBA00023175"/>
    </source>
</evidence>
<dbReference type="SUPFAM" id="SSF52540">
    <property type="entry name" value="P-loop containing nucleoside triphosphate hydrolases"/>
    <property type="match status" value="1"/>
</dbReference>
<dbReference type="PANTHER" id="PTHR13140">
    <property type="entry name" value="MYOSIN"/>
    <property type="match status" value="1"/>
</dbReference>
<dbReference type="GO" id="GO:0005524">
    <property type="term" value="F:ATP binding"/>
    <property type="evidence" value="ECO:0007669"/>
    <property type="project" value="UniProtKB-UniRule"/>
</dbReference>
<reference evidence="19" key="2">
    <citation type="submission" date="2025-08" db="UniProtKB">
        <authorList>
            <consortium name="Ensembl"/>
        </authorList>
    </citation>
    <scope>IDENTIFICATION</scope>
</reference>
<organism evidence="19 20">
    <name type="scientific">Sparus aurata</name>
    <name type="common">Gilthead sea bream</name>
    <dbReference type="NCBI Taxonomy" id="8175"/>
    <lineage>
        <taxon>Eukaryota</taxon>
        <taxon>Metazoa</taxon>
        <taxon>Chordata</taxon>
        <taxon>Craniata</taxon>
        <taxon>Vertebrata</taxon>
        <taxon>Euteleostomi</taxon>
        <taxon>Actinopterygii</taxon>
        <taxon>Neopterygii</taxon>
        <taxon>Teleostei</taxon>
        <taxon>Neoteleostei</taxon>
        <taxon>Acanthomorphata</taxon>
        <taxon>Eupercaria</taxon>
        <taxon>Spariformes</taxon>
        <taxon>Sparidae</taxon>
        <taxon>Sparus</taxon>
    </lineage>
</organism>
<dbReference type="GO" id="GO:0000146">
    <property type="term" value="F:microfilament motor activity"/>
    <property type="evidence" value="ECO:0007669"/>
    <property type="project" value="TreeGrafter"/>
</dbReference>
<evidence type="ECO:0000256" key="14">
    <source>
        <dbReference type="PROSITE-ProRule" id="PRU00782"/>
    </source>
</evidence>
<dbReference type="FunFam" id="1.20.5.4820:FF:000004">
    <property type="entry name" value="Myosin IE"/>
    <property type="match status" value="1"/>
</dbReference>
<dbReference type="GO" id="GO:0005516">
    <property type="term" value="F:calmodulin binding"/>
    <property type="evidence" value="ECO:0007669"/>
    <property type="project" value="UniProtKB-KW"/>
</dbReference>
<keyword evidence="4 14" id="KW-0547">Nucleotide-binding</keyword>
<dbReference type="PROSITE" id="PS50096">
    <property type="entry name" value="IQ"/>
    <property type="match status" value="1"/>
</dbReference>
<dbReference type="GO" id="GO:0005737">
    <property type="term" value="C:cytoplasm"/>
    <property type="evidence" value="ECO:0007669"/>
    <property type="project" value="TreeGrafter"/>
</dbReference>
<evidence type="ECO:0000256" key="7">
    <source>
        <dbReference type="ARBA" id="ARBA00023043"/>
    </source>
</evidence>
<dbReference type="Gene3D" id="3.40.850.10">
    <property type="entry name" value="Kinesin motor domain"/>
    <property type="match status" value="1"/>
</dbReference>
<dbReference type="GO" id="GO:0016459">
    <property type="term" value="C:myosin complex"/>
    <property type="evidence" value="ECO:0007669"/>
    <property type="project" value="UniProtKB-KW"/>
</dbReference>
<dbReference type="Gene3D" id="1.20.58.530">
    <property type="match status" value="1"/>
</dbReference>
<dbReference type="Pfam" id="PF00063">
    <property type="entry name" value="Myosin_head"/>
    <property type="match status" value="2"/>
</dbReference>
<feature type="domain" description="TH1" evidence="18">
    <location>
        <begin position="635"/>
        <end position="827"/>
    </location>
</feature>
<dbReference type="PRINTS" id="PR00452">
    <property type="entry name" value="SH3DOMAIN"/>
</dbReference>
<keyword evidence="7" id="KW-0040">ANK repeat</keyword>
<feature type="region of interest" description="Disordered" evidence="15">
    <location>
        <begin position="866"/>
        <end position="944"/>
    </location>
</feature>
<dbReference type="GO" id="GO:0005902">
    <property type="term" value="C:microvillus"/>
    <property type="evidence" value="ECO:0007669"/>
    <property type="project" value="TreeGrafter"/>
</dbReference>
<feature type="compositionally biased region" description="Pro residues" evidence="15">
    <location>
        <begin position="925"/>
        <end position="943"/>
    </location>
</feature>
<dbReference type="InterPro" id="IPR035507">
    <property type="entry name" value="Ie/If_SH3"/>
</dbReference>
<evidence type="ECO:0000256" key="4">
    <source>
        <dbReference type="ARBA" id="ARBA00022741"/>
    </source>
</evidence>
<evidence type="ECO:0000256" key="1">
    <source>
        <dbReference type="ARBA" id="ARBA00008314"/>
    </source>
</evidence>
<proteinExistence type="inferred from homology"/>
<dbReference type="GO" id="GO:0005886">
    <property type="term" value="C:plasma membrane"/>
    <property type="evidence" value="ECO:0007669"/>
    <property type="project" value="TreeGrafter"/>
</dbReference>
<evidence type="ECO:0000256" key="3">
    <source>
        <dbReference type="ARBA" id="ARBA00022553"/>
    </source>
</evidence>
<dbReference type="Proteomes" id="UP000472265">
    <property type="component" value="Chromosome 4"/>
</dbReference>
<dbReference type="PROSITE" id="PS50002">
    <property type="entry name" value="SH3"/>
    <property type="match status" value="1"/>
</dbReference>
<evidence type="ECO:0000256" key="12">
    <source>
        <dbReference type="ARBA" id="ARBA00040640"/>
    </source>
</evidence>
<keyword evidence="10 14" id="KW-0009">Actin-binding</keyword>
<feature type="domain" description="Myosin motor" evidence="17">
    <location>
        <begin position="1"/>
        <end position="597"/>
    </location>
</feature>
<dbReference type="FunFam" id="2.30.30.40:FF:000072">
    <property type="entry name" value="Unconventional Myosin IB"/>
    <property type="match status" value="1"/>
</dbReference>
<protein>
    <recommendedName>
        <fullName evidence="12">Osteoclast-stimulating factor 1</fullName>
    </recommendedName>
</protein>
<dbReference type="FunFam" id="1.20.120.720:FF:000010">
    <property type="entry name" value="Unconventional myosin-Ie"/>
    <property type="match status" value="1"/>
</dbReference>
<dbReference type="SUPFAM" id="SSF50044">
    <property type="entry name" value="SH3-domain"/>
    <property type="match status" value="1"/>
</dbReference>
<dbReference type="GO" id="GO:0032835">
    <property type="term" value="P:glomerulus development"/>
    <property type="evidence" value="ECO:0007669"/>
    <property type="project" value="TreeGrafter"/>
</dbReference>
<feature type="compositionally biased region" description="Low complexity" evidence="15">
    <location>
        <begin position="915"/>
        <end position="924"/>
    </location>
</feature>
<dbReference type="CDD" id="cd11827">
    <property type="entry name" value="SH3_MyoIe_If_like"/>
    <property type="match status" value="1"/>
</dbReference>
<dbReference type="GeneTree" id="ENSGT00940000157461"/>
<keyword evidence="6" id="KW-0112">Calmodulin-binding</keyword>
<keyword evidence="5 14" id="KW-0067">ATP-binding</keyword>
<keyword evidence="8 14" id="KW-0518">Myosin</keyword>
<feature type="domain" description="SH3" evidence="16">
    <location>
        <begin position="942"/>
        <end position="999"/>
    </location>
</feature>
<comment type="function">
    <text evidence="11">Induces bone resorption, acting probably through a signaling cascade which results in the secretion of factor(s) enhancing osteoclast formation and activity.</text>
</comment>
<dbReference type="InterPro" id="IPR036961">
    <property type="entry name" value="Kinesin_motor_dom_sf"/>
</dbReference>
<evidence type="ECO:0000256" key="6">
    <source>
        <dbReference type="ARBA" id="ARBA00022860"/>
    </source>
</evidence>
<feature type="region of interest" description="Disordered" evidence="15">
    <location>
        <begin position="820"/>
        <end position="840"/>
    </location>
</feature>
<dbReference type="SMART" id="SM00242">
    <property type="entry name" value="MYSc"/>
    <property type="match status" value="1"/>
</dbReference>
<gene>
    <name evidence="19" type="primary">MYO1E</name>
    <name evidence="19" type="synonym">myo1ea</name>
</gene>
<evidence type="ECO:0000256" key="11">
    <source>
        <dbReference type="ARBA" id="ARBA00037432"/>
    </source>
</evidence>
<feature type="binding site" evidence="14">
    <location>
        <begin position="32"/>
        <end position="39"/>
    </location>
    <ligand>
        <name>ATP</name>
        <dbReference type="ChEBI" id="CHEBI:30616"/>
    </ligand>
</feature>
<dbReference type="InterPro" id="IPR001452">
    <property type="entry name" value="SH3_domain"/>
</dbReference>
<dbReference type="SMART" id="SM00326">
    <property type="entry name" value="SH3"/>
    <property type="match status" value="1"/>
</dbReference>
<dbReference type="PROSITE" id="PS51757">
    <property type="entry name" value="TH1"/>
    <property type="match status" value="1"/>
</dbReference>
<keyword evidence="2 13" id="KW-0728">SH3 domain</keyword>
<dbReference type="FunFam" id="1.20.58.530:FF:000007">
    <property type="entry name" value="Myosin IE"/>
    <property type="match status" value="1"/>
</dbReference>
<dbReference type="GO" id="GO:0007015">
    <property type="term" value="P:actin filament organization"/>
    <property type="evidence" value="ECO:0007669"/>
    <property type="project" value="TreeGrafter"/>
</dbReference>
<evidence type="ECO:0000259" key="16">
    <source>
        <dbReference type="PROSITE" id="PS50002"/>
    </source>
</evidence>
<dbReference type="Pfam" id="PF14604">
    <property type="entry name" value="SH3_9"/>
    <property type="match status" value="1"/>
</dbReference>
<evidence type="ECO:0000313" key="20">
    <source>
        <dbReference type="Proteomes" id="UP000472265"/>
    </source>
</evidence>
<dbReference type="GO" id="GO:0051015">
    <property type="term" value="F:actin filament binding"/>
    <property type="evidence" value="ECO:0007669"/>
    <property type="project" value="TreeGrafter"/>
</dbReference>
<evidence type="ECO:0000256" key="8">
    <source>
        <dbReference type="ARBA" id="ARBA00023123"/>
    </source>
</evidence>
<dbReference type="Gene3D" id="1.20.5.4820">
    <property type="match status" value="1"/>
</dbReference>
<name>A0A671Y8D7_SPAAU</name>
<dbReference type="GO" id="GO:0006897">
    <property type="term" value="P:endocytosis"/>
    <property type="evidence" value="ECO:0007669"/>
    <property type="project" value="TreeGrafter"/>
</dbReference>
<keyword evidence="20" id="KW-1185">Reference proteome</keyword>
<dbReference type="FunFam" id="1.10.10.820:FF:000001">
    <property type="entry name" value="Myosin heavy chain"/>
    <property type="match status" value="1"/>
</dbReference>
<reference evidence="19" key="3">
    <citation type="submission" date="2025-09" db="UniProtKB">
        <authorList>
            <consortium name="Ensembl"/>
        </authorList>
    </citation>
    <scope>IDENTIFICATION</scope>
</reference>
<dbReference type="PANTHER" id="PTHR13140:SF341">
    <property type="entry name" value="UNCONVENTIONAL MYOSIN-IE"/>
    <property type="match status" value="1"/>
</dbReference>
<reference evidence="19" key="1">
    <citation type="submission" date="2021-04" db="EMBL/GenBank/DDBJ databases">
        <authorList>
            <consortium name="Wellcome Sanger Institute Data Sharing"/>
        </authorList>
    </citation>
    <scope>NUCLEOTIDE SEQUENCE [LARGE SCALE GENOMIC DNA]</scope>
</reference>
<evidence type="ECO:0000256" key="13">
    <source>
        <dbReference type="PROSITE-ProRule" id="PRU00192"/>
    </source>
</evidence>
<evidence type="ECO:0000256" key="10">
    <source>
        <dbReference type="ARBA" id="ARBA00023203"/>
    </source>
</evidence>
<dbReference type="Gene3D" id="2.30.30.40">
    <property type="entry name" value="SH3 Domains"/>
    <property type="match status" value="1"/>
</dbReference>
<feature type="region of interest" description="Actin-binding" evidence="14">
    <location>
        <begin position="474"/>
        <end position="496"/>
    </location>
</feature>
<dbReference type="InterPro" id="IPR027417">
    <property type="entry name" value="P-loop_NTPase"/>
</dbReference>
<dbReference type="InterPro" id="IPR010926">
    <property type="entry name" value="Myosin_TH1"/>
</dbReference>
<dbReference type="PRINTS" id="PR00193">
    <property type="entry name" value="MYOSINHEAVY"/>
</dbReference>
<dbReference type="InterPro" id="IPR036028">
    <property type="entry name" value="SH3-like_dom_sf"/>
</dbReference>
<dbReference type="Ensembl" id="ENSSAUT00010061649.1">
    <property type="protein sequence ID" value="ENSSAUP00010058748.1"/>
    <property type="gene ID" value="ENSSAUG00010022870.1"/>
</dbReference>
<dbReference type="PROSITE" id="PS51456">
    <property type="entry name" value="MYOSIN_MOTOR"/>
    <property type="match status" value="1"/>
</dbReference>
<evidence type="ECO:0000259" key="17">
    <source>
        <dbReference type="PROSITE" id="PS51456"/>
    </source>
</evidence>
<dbReference type="Gene3D" id="1.10.10.820">
    <property type="match status" value="1"/>
</dbReference>
<evidence type="ECO:0000256" key="15">
    <source>
        <dbReference type="SAM" id="MobiDB-lite"/>
    </source>
</evidence>
<dbReference type="InterPro" id="IPR001609">
    <property type="entry name" value="Myosin_head_motor_dom-like"/>
</dbReference>
<accession>A0A671Y8D7</accession>
<evidence type="ECO:0000313" key="19">
    <source>
        <dbReference type="Ensembl" id="ENSSAUP00010058748.1"/>
    </source>
</evidence>
<evidence type="ECO:0000256" key="2">
    <source>
        <dbReference type="ARBA" id="ARBA00022443"/>
    </source>
</evidence>
<dbReference type="Pfam" id="PF06017">
    <property type="entry name" value="Myosin_TH1"/>
    <property type="match status" value="1"/>
</dbReference>
<comment type="similarity">
    <text evidence="1 14">Belongs to the TRAFAC class myosin-kinesin ATPase superfamily. Myosin family.</text>
</comment>
<evidence type="ECO:0000256" key="5">
    <source>
        <dbReference type="ARBA" id="ARBA00022840"/>
    </source>
</evidence>
<keyword evidence="3" id="KW-0597">Phosphoprotein</keyword>
<dbReference type="Gene3D" id="1.20.120.720">
    <property type="entry name" value="Myosin VI head, motor domain, U50 subdomain"/>
    <property type="match status" value="1"/>
</dbReference>